<reference evidence="1 2" key="1">
    <citation type="journal article" date="2019" name="Emerg. Microbes Infect.">
        <title>Comprehensive subspecies identification of 175 nontuberculous mycobacteria species based on 7547 genomic profiles.</title>
        <authorList>
            <person name="Matsumoto Y."/>
            <person name="Kinjo T."/>
            <person name="Motooka D."/>
            <person name="Nabeya D."/>
            <person name="Jung N."/>
            <person name="Uechi K."/>
            <person name="Horii T."/>
            <person name="Iida T."/>
            <person name="Fujita J."/>
            <person name="Nakamura S."/>
        </authorList>
    </citation>
    <scope>NUCLEOTIDE SEQUENCE [LARGE SCALE GENOMIC DNA]</scope>
    <source>
        <strain evidence="1 2">JCM 30395</strain>
    </source>
</reference>
<proteinExistence type="predicted"/>
<evidence type="ECO:0000313" key="2">
    <source>
        <dbReference type="Proteomes" id="UP000466445"/>
    </source>
</evidence>
<accession>A0A7I7T0A5</accession>
<name>A0A7I7T0A5_9MYCO</name>
<dbReference type="Proteomes" id="UP000466445">
    <property type="component" value="Chromosome"/>
</dbReference>
<keyword evidence="2" id="KW-1185">Reference proteome</keyword>
<dbReference type="KEGG" id="msar:MSAR_48010"/>
<dbReference type="EMBL" id="AP022595">
    <property type="protein sequence ID" value="BBY61665.1"/>
    <property type="molecule type" value="Genomic_DNA"/>
</dbReference>
<sequence length="41" mass="4585">MPKAERPAAEEVIGCEKNPKTKIATIIFNRPEYLSGPTKKK</sequence>
<organism evidence="1 2">
    <name type="scientific">Mycolicibacterium sarraceniae</name>
    <dbReference type="NCBI Taxonomy" id="1534348"/>
    <lineage>
        <taxon>Bacteria</taxon>
        <taxon>Bacillati</taxon>
        <taxon>Actinomycetota</taxon>
        <taxon>Actinomycetes</taxon>
        <taxon>Mycobacteriales</taxon>
        <taxon>Mycobacteriaceae</taxon>
        <taxon>Mycolicibacterium</taxon>
    </lineage>
</organism>
<protein>
    <submittedName>
        <fullName evidence="1">Uncharacterized protein</fullName>
    </submittedName>
</protein>
<dbReference type="AlphaFoldDB" id="A0A7I7T0A5"/>
<evidence type="ECO:0000313" key="1">
    <source>
        <dbReference type="EMBL" id="BBY61665.1"/>
    </source>
</evidence>
<gene>
    <name evidence="1" type="ORF">MSAR_48010</name>
</gene>